<organism evidence="1 2">
    <name type="scientific">candidate division WWE3 bacterium GW2011_GWB1_44_4</name>
    <dbReference type="NCBI Taxonomy" id="1619116"/>
    <lineage>
        <taxon>Bacteria</taxon>
        <taxon>Katanobacteria</taxon>
    </lineage>
</organism>
<dbReference type="Proteomes" id="UP000034783">
    <property type="component" value="Unassembled WGS sequence"/>
</dbReference>
<reference evidence="1 2" key="1">
    <citation type="journal article" date="2015" name="Nature">
        <title>rRNA introns, odd ribosomes, and small enigmatic genomes across a large radiation of phyla.</title>
        <authorList>
            <person name="Brown C.T."/>
            <person name="Hug L.A."/>
            <person name="Thomas B.C."/>
            <person name="Sharon I."/>
            <person name="Castelle C.J."/>
            <person name="Singh A."/>
            <person name="Wilkins M.J."/>
            <person name="Williams K.H."/>
            <person name="Banfield J.F."/>
        </authorList>
    </citation>
    <scope>NUCLEOTIDE SEQUENCE [LARGE SCALE GENOMIC DNA]</scope>
</reference>
<evidence type="ECO:0000313" key="2">
    <source>
        <dbReference type="Proteomes" id="UP000034783"/>
    </source>
</evidence>
<accession>A0A0G1JEI5</accession>
<dbReference type="EMBL" id="LCJD01000004">
    <property type="protein sequence ID" value="KKT70041.1"/>
    <property type="molecule type" value="Genomic_DNA"/>
</dbReference>
<protein>
    <submittedName>
        <fullName evidence="1">Uncharacterized protein</fullName>
    </submittedName>
</protein>
<sequence>MNLVPVLLISILIVSAGYLLLKDTLQLPWFKTEKTMEITRLVGYPTTIETQKDLKKTRMVLKSSDELRNYLQSIDIVDEEAYNQLNSQVDFAKETLIAASSDTQEETESTIKIKRVALDRDNNVLAVTIVQSKPDATCIPEIKKNILVDFVKITKTDKEFDFDAIKETRSCN</sequence>
<dbReference type="AlphaFoldDB" id="A0A0G1JEI5"/>
<comment type="caution">
    <text evidence="1">The sequence shown here is derived from an EMBL/GenBank/DDBJ whole genome shotgun (WGS) entry which is preliminary data.</text>
</comment>
<gene>
    <name evidence="1" type="ORF">UW65_C0004G0009</name>
</gene>
<evidence type="ECO:0000313" key="1">
    <source>
        <dbReference type="EMBL" id="KKT70041.1"/>
    </source>
</evidence>
<proteinExistence type="predicted"/>
<name>A0A0G1JEI5_UNCKA</name>